<evidence type="ECO:0000256" key="2">
    <source>
        <dbReference type="ARBA" id="ARBA00022840"/>
    </source>
</evidence>
<evidence type="ECO:0000256" key="4">
    <source>
        <dbReference type="PROSITE-ProRule" id="PRU00782"/>
    </source>
</evidence>
<dbReference type="Gene3D" id="1.20.120.720">
    <property type="entry name" value="Myosin VI head, motor domain, U50 subdomain"/>
    <property type="match status" value="1"/>
</dbReference>
<dbReference type="AlphaFoldDB" id="A0A7K7L6N9"/>
<keyword evidence="3 4" id="KW-0009">Actin-binding</keyword>
<reference evidence="6 7" key="1">
    <citation type="submission" date="2019-09" db="EMBL/GenBank/DDBJ databases">
        <title>Bird 10,000 Genomes (B10K) Project - Family phase.</title>
        <authorList>
            <person name="Zhang G."/>
        </authorList>
    </citation>
    <scope>NUCLEOTIDE SEQUENCE [LARGE SCALE GENOMIC DNA]</scope>
    <source>
        <strain evidence="6">OUT-0051</strain>
        <tissue evidence="6">Kidney</tissue>
    </source>
</reference>
<feature type="non-terminal residue" evidence="6">
    <location>
        <position position="82"/>
    </location>
</feature>
<dbReference type="GO" id="GO:0005524">
    <property type="term" value="F:ATP binding"/>
    <property type="evidence" value="ECO:0007669"/>
    <property type="project" value="UniProtKB-KW"/>
</dbReference>
<dbReference type="Pfam" id="PF00063">
    <property type="entry name" value="Myosin_head"/>
    <property type="match status" value="1"/>
</dbReference>
<dbReference type="PANTHER" id="PTHR13140:SF356">
    <property type="entry name" value="UNCONVENTIONAL MYOSIN-VB"/>
    <property type="match status" value="1"/>
</dbReference>
<sequence length="82" mass="9318">LQFVSFCRENQLSIAPLGVKESHQMAIFRIIAAILHLGNLEIQSERDGEACSMSSEDEHLNHFCGLLGVEQGQMQHWLCHRK</sequence>
<dbReference type="Proteomes" id="UP000525565">
    <property type="component" value="Unassembled WGS sequence"/>
</dbReference>
<dbReference type="GO" id="GO:0000146">
    <property type="term" value="F:microfilament motor activity"/>
    <property type="evidence" value="ECO:0007669"/>
    <property type="project" value="TreeGrafter"/>
</dbReference>
<dbReference type="PANTHER" id="PTHR13140">
    <property type="entry name" value="MYOSIN"/>
    <property type="match status" value="1"/>
</dbReference>
<dbReference type="InterPro" id="IPR027417">
    <property type="entry name" value="P-loop_NTPase"/>
</dbReference>
<name>A0A7K7L6N9_9AVES</name>
<keyword evidence="1" id="KW-0547">Nucleotide-binding</keyword>
<dbReference type="GO" id="GO:0051015">
    <property type="term" value="F:actin filament binding"/>
    <property type="evidence" value="ECO:0007669"/>
    <property type="project" value="TreeGrafter"/>
</dbReference>
<gene>
    <name evidence="6" type="primary">Myo5b_4</name>
    <name evidence="6" type="ORF">ASASCU_R16028</name>
</gene>
<organism evidence="6 7">
    <name type="scientific">Asarcornis scutulata</name>
    <dbReference type="NCBI Taxonomy" id="75869"/>
    <lineage>
        <taxon>Eukaryota</taxon>
        <taxon>Metazoa</taxon>
        <taxon>Chordata</taxon>
        <taxon>Craniata</taxon>
        <taxon>Vertebrata</taxon>
        <taxon>Euteleostomi</taxon>
        <taxon>Archelosauria</taxon>
        <taxon>Archosauria</taxon>
        <taxon>Dinosauria</taxon>
        <taxon>Saurischia</taxon>
        <taxon>Theropoda</taxon>
        <taxon>Coelurosauria</taxon>
        <taxon>Aves</taxon>
        <taxon>Neognathae</taxon>
        <taxon>Galloanserae</taxon>
        <taxon>Anseriformes</taxon>
        <taxon>Anatidae</taxon>
        <taxon>Anatinae</taxon>
        <taxon>Asarcornis</taxon>
    </lineage>
</organism>
<feature type="non-terminal residue" evidence="6">
    <location>
        <position position="1"/>
    </location>
</feature>
<proteinExistence type="inferred from homology"/>
<dbReference type="GO" id="GO:0016020">
    <property type="term" value="C:membrane"/>
    <property type="evidence" value="ECO:0007669"/>
    <property type="project" value="TreeGrafter"/>
</dbReference>
<protein>
    <submittedName>
        <fullName evidence="6">MYO5B protein</fullName>
    </submittedName>
</protein>
<evidence type="ECO:0000313" key="6">
    <source>
        <dbReference type="EMBL" id="NWZ26600.1"/>
    </source>
</evidence>
<comment type="caution">
    <text evidence="6">The sequence shown here is derived from an EMBL/GenBank/DDBJ whole genome shotgun (WGS) entry which is preliminary data.</text>
</comment>
<dbReference type="GO" id="GO:0007015">
    <property type="term" value="P:actin filament organization"/>
    <property type="evidence" value="ECO:0007669"/>
    <property type="project" value="TreeGrafter"/>
</dbReference>
<dbReference type="SUPFAM" id="SSF52540">
    <property type="entry name" value="P-loop containing nucleoside triphosphate hydrolases"/>
    <property type="match status" value="1"/>
</dbReference>
<dbReference type="EMBL" id="VZSO01000213">
    <property type="protein sequence ID" value="NWZ26600.1"/>
    <property type="molecule type" value="Genomic_DNA"/>
</dbReference>
<evidence type="ECO:0000313" key="7">
    <source>
        <dbReference type="Proteomes" id="UP000525565"/>
    </source>
</evidence>
<dbReference type="PROSITE" id="PS51456">
    <property type="entry name" value="MYOSIN_MOTOR"/>
    <property type="match status" value="1"/>
</dbReference>
<comment type="caution">
    <text evidence="4">Lacks conserved residue(s) required for the propagation of feature annotation.</text>
</comment>
<dbReference type="GO" id="GO:0005737">
    <property type="term" value="C:cytoplasm"/>
    <property type="evidence" value="ECO:0007669"/>
    <property type="project" value="TreeGrafter"/>
</dbReference>
<comment type="similarity">
    <text evidence="4">Belongs to the TRAFAC class myosin-kinesin ATPase superfamily. Myosin family.</text>
</comment>
<dbReference type="GO" id="GO:0016459">
    <property type="term" value="C:myosin complex"/>
    <property type="evidence" value="ECO:0007669"/>
    <property type="project" value="UniProtKB-KW"/>
</dbReference>
<keyword evidence="7" id="KW-1185">Reference proteome</keyword>
<accession>A0A7K7L6N9</accession>
<keyword evidence="4" id="KW-0505">Motor protein</keyword>
<keyword evidence="4" id="KW-0518">Myosin</keyword>
<evidence type="ECO:0000259" key="5">
    <source>
        <dbReference type="PROSITE" id="PS51456"/>
    </source>
</evidence>
<keyword evidence="2" id="KW-0067">ATP-binding</keyword>
<dbReference type="InterPro" id="IPR001609">
    <property type="entry name" value="Myosin_head_motor_dom-like"/>
</dbReference>
<evidence type="ECO:0000256" key="1">
    <source>
        <dbReference type="ARBA" id="ARBA00022741"/>
    </source>
</evidence>
<evidence type="ECO:0000256" key="3">
    <source>
        <dbReference type="ARBA" id="ARBA00023203"/>
    </source>
</evidence>
<feature type="domain" description="Myosin motor" evidence="5">
    <location>
        <begin position="1"/>
        <end position="82"/>
    </location>
</feature>